<dbReference type="EMBL" id="ANIZ01000074">
    <property type="protein sequence ID" value="ETI57231.1"/>
    <property type="molecule type" value="Genomic_DNA"/>
</dbReference>
<sequence length="34" mass="3844">MKIDFELETIDYGCTSQQEKEGVPNSQRAAVNEL</sequence>
<accession>V9G1L1</accession>
<comment type="caution">
    <text evidence="1">The sequence shown here is derived from an EMBL/GenBank/DDBJ whole genome shotgun (WGS) entry which is preliminary data.</text>
</comment>
<dbReference type="Proteomes" id="UP000018721">
    <property type="component" value="Unassembled WGS sequence"/>
</dbReference>
<organism evidence="1 2">
    <name type="scientific">Phytophthora nicotianae P1569</name>
    <dbReference type="NCBI Taxonomy" id="1317065"/>
    <lineage>
        <taxon>Eukaryota</taxon>
        <taxon>Sar</taxon>
        <taxon>Stramenopiles</taxon>
        <taxon>Oomycota</taxon>
        <taxon>Peronosporomycetes</taxon>
        <taxon>Peronosporales</taxon>
        <taxon>Peronosporaceae</taxon>
        <taxon>Phytophthora</taxon>
    </lineage>
</organism>
<evidence type="ECO:0000313" key="2">
    <source>
        <dbReference type="Proteomes" id="UP000018721"/>
    </source>
</evidence>
<protein>
    <submittedName>
        <fullName evidence="1">Uncharacterized protein</fullName>
    </submittedName>
</protein>
<dbReference type="HOGENOM" id="CLU_3378185_0_0_1"/>
<gene>
    <name evidence="1" type="ORF">F443_00429</name>
</gene>
<proteinExistence type="predicted"/>
<reference evidence="1 2" key="1">
    <citation type="submission" date="2013-11" db="EMBL/GenBank/DDBJ databases">
        <title>The Genome Sequence of Phytophthora parasitica P1569.</title>
        <authorList>
            <consortium name="The Broad Institute Genomics Platform"/>
            <person name="Russ C."/>
            <person name="Tyler B."/>
            <person name="Panabieres F."/>
            <person name="Shan W."/>
            <person name="Tripathy S."/>
            <person name="Grunwald N."/>
            <person name="Machado M."/>
            <person name="Johnson C.S."/>
            <person name="Arredondo F."/>
            <person name="Hong C."/>
            <person name="Coffey M."/>
            <person name="Young S.K."/>
            <person name="Zeng Q."/>
            <person name="Gargeya S."/>
            <person name="Fitzgerald M."/>
            <person name="Abouelleil A."/>
            <person name="Alvarado L."/>
            <person name="Chapman S.B."/>
            <person name="Gainer-Dewar J."/>
            <person name="Goldberg J."/>
            <person name="Griggs A."/>
            <person name="Gujja S."/>
            <person name="Hansen M."/>
            <person name="Howarth C."/>
            <person name="Imamovic A."/>
            <person name="Ireland A."/>
            <person name="Larimer J."/>
            <person name="McCowan C."/>
            <person name="Murphy C."/>
            <person name="Pearson M."/>
            <person name="Poon T.W."/>
            <person name="Priest M."/>
            <person name="Roberts A."/>
            <person name="Saif S."/>
            <person name="Shea T."/>
            <person name="Sykes S."/>
            <person name="Wortman J."/>
            <person name="Nusbaum C."/>
            <person name="Birren B."/>
        </authorList>
    </citation>
    <scope>NUCLEOTIDE SEQUENCE [LARGE SCALE GENOMIC DNA]</scope>
    <source>
        <strain evidence="1 2">P1569</strain>
    </source>
</reference>
<name>V9G1L1_PHYNI</name>
<keyword evidence="2" id="KW-1185">Reference proteome</keyword>
<dbReference type="AlphaFoldDB" id="V9G1L1"/>
<evidence type="ECO:0000313" key="1">
    <source>
        <dbReference type="EMBL" id="ETI57231.1"/>
    </source>
</evidence>